<comment type="caution">
    <text evidence="3">The sequence shown here is derived from an EMBL/GenBank/DDBJ whole genome shotgun (WGS) entry which is preliminary data.</text>
</comment>
<keyword evidence="2" id="KW-0546">Nucleotide metabolism</keyword>
<evidence type="ECO:0000256" key="2">
    <source>
        <dbReference type="ARBA" id="ARBA00023080"/>
    </source>
</evidence>
<dbReference type="InterPro" id="IPR036157">
    <property type="entry name" value="dUTPase-like_sf"/>
</dbReference>
<dbReference type="PANTHER" id="PTHR42680">
    <property type="entry name" value="DCTP DEAMINASE"/>
    <property type="match status" value="1"/>
</dbReference>
<dbReference type="GO" id="GO:0008829">
    <property type="term" value="F:dCTP deaminase activity"/>
    <property type="evidence" value="ECO:0007669"/>
    <property type="project" value="InterPro"/>
</dbReference>
<dbReference type="SUPFAM" id="SSF51283">
    <property type="entry name" value="dUTPase-like"/>
    <property type="match status" value="1"/>
</dbReference>
<dbReference type="GO" id="GO:0006229">
    <property type="term" value="P:dUTP biosynthetic process"/>
    <property type="evidence" value="ECO:0007669"/>
    <property type="project" value="InterPro"/>
</dbReference>
<dbReference type="Pfam" id="PF22769">
    <property type="entry name" value="DCD"/>
    <property type="match status" value="1"/>
</dbReference>
<accession>A0A1F4ZYU6</accession>
<protein>
    <submittedName>
        <fullName evidence="3">Uncharacterized protein</fullName>
    </submittedName>
</protein>
<dbReference type="STRING" id="1797263.A2397_00050"/>
<evidence type="ECO:0000256" key="1">
    <source>
        <dbReference type="ARBA" id="ARBA00022801"/>
    </source>
</evidence>
<gene>
    <name evidence="3" type="ORF">A2397_00050</name>
</gene>
<dbReference type="EMBL" id="MEXR01000001">
    <property type="protein sequence ID" value="OGD10647.1"/>
    <property type="molecule type" value="Genomic_DNA"/>
</dbReference>
<sequence length="122" mass="13333">MVLTGNAIKKLISDGKLKLEPEPEVKEASIKIHFAESLTVKPKEFVIATSKETFEIPANIAGLYDGYTHLARRGIITHLGSMFVDPGTKGNITFEVFNASDKEVVIEAGDRAGHLILLQVKD</sequence>
<dbReference type="Proteomes" id="UP000176424">
    <property type="component" value="Unassembled WGS sequence"/>
</dbReference>
<dbReference type="AlphaFoldDB" id="A0A1F4ZYU6"/>
<reference evidence="3 4" key="1">
    <citation type="journal article" date="2016" name="Nat. Commun.">
        <title>Thousands of microbial genomes shed light on interconnected biogeochemical processes in an aquifer system.</title>
        <authorList>
            <person name="Anantharaman K."/>
            <person name="Brown C.T."/>
            <person name="Hug L.A."/>
            <person name="Sharon I."/>
            <person name="Castelle C.J."/>
            <person name="Probst A.J."/>
            <person name="Thomas B.C."/>
            <person name="Singh A."/>
            <person name="Wilkins M.J."/>
            <person name="Karaoz U."/>
            <person name="Brodie E.L."/>
            <person name="Williams K.H."/>
            <person name="Hubbard S.S."/>
            <person name="Banfield J.F."/>
        </authorList>
    </citation>
    <scope>NUCLEOTIDE SEQUENCE [LARGE SCALE GENOMIC DNA]</scope>
</reference>
<dbReference type="Gene3D" id="2.70.40.10">
    <property type="match status" value="1"/>
</dbReference>
<keyword evidence="1" id="KW-0378">Hydrolase</keyword>
<organism evidence="3 4">
    <name type="scientific">Candidatus Amesbacteria bacterium RIFOXYB1_FULL_44_23</name>
    <dbReference type="NCBI Taxonomy" id="1797263"/>
    <lineage>
        <taxon>Bacteria</taxon>
        <taxon>Candidatus Amesiibacteriota</taxon>
    </lineage>
</organism>
<dbReference type="InterPro" id="IPR033704">
    <property type="entry name" value="dUTPase_trimeric"/>
</dbReference>
<dbReference type="InterPro" id="IPR011962">
    <property type="entry name" value="dCTP_deaminase"/>
</dbReference>
<name>A0A1F4ZYU6_9BACT</name>
<evidence type="ECO:0000313" key="3">
    <source>
        <dbReference type="EMBL" id="OGD10647.1"/>
    </source>
</evidence>
<evidence type="ECO:0000313" key="4">
    <source>
        <dbReference type="Proteomes" id="UP000176424"/>
    </source>
</evidence>
<dbReference type="CDD" id="cd07557">
    <property type="entry name" value="trimeric_dUTPase"/>
    <property type="match status" value="1"/>
</dbReference>
<dbReference type="PANTHER" id="PTHR42680:SF3">
    <property type="entry name" value="DCTP DEAMINASE"/>
    <property type="match status" value="1"/>
</dbReference>
<proteinExistence type="predicted"/>